<keyword evidence="4 5" id="KW-0539">Nucleus</keyword>
<dbReference type="STRING" id="133385.A0A2T9YZH5"/>
<evidence type="ECO:0000256" key="4">
    <source>
        <dbReference type="ARBA" id="ARBA00023242"/>
    </source>
</evidence>
<comment type="caution">
    <text evidence="7">The sequence shown here is derived from an EMBL/GenBank/DDBJ whole genome shotgun (WGS) entry which is preliminary data.</text>
</comment>
<gene>
    <name evidence="7" type="ORF">BB561_000343</name>
</gene>
<dbReference type="GO" id="GO:0042254">
    <property type="term" value="P:ribosome biogenesis"/>
    <property type="evidence" value="ECO:0007669"/>
    <property type="project" value="UniProtKB-KW"/>
</dbReference>
<comment type="function">
    <text evidence="5">Involved in ribosomal large subunit assembly.</text>
</comment>
<keyword evidence="3 5" id="KW-0690">Ribosome biogenesis</keyword>
<dbReference type="EMBL" id="MBFR01000008">
    <property type="protein sequence ID" value="PVU97717.1"/>
    <property type="molecule type" value="Genomic_DNA"/>
</dbReference>
<reference evidence="7 8" key="1">
    <citation type="journal article" date="2018" name="MBio">
        <title>Comparative Genomics Reveals the Core Gene Toolbox for the Fungus-Insect Symbiosis.</title>
        <authorList>
            <person name="Wang Y."/>
            <person name="Stata M."/>
            <person name="Wang W."/>
            <person name="Stajich J.E."/>
            <person name="White M.M."/>
            <person name="Moncalvo J.M."/>
        </authorList>
    </citation>
    <scope>NUCLEOTIDE SEQUENCE [LARGE SCALE GENOMIC DNA]</scope>
    <source>
        <strain evidence="7 8">SWE-8-4</strain>
    </source>
</reference>
<feature type="region of interest" description="Disordered" evidence="6">
    <location>
        <begin position="227"/>
        <end position="254"/>
    </location>
</feature>
<evidence type="ECO:0000313" key="8">
    <source>
        <dbReference type="Proteomes" id="UP000245383"/>
    </source>
</evidence>
<feature type="region of interest" description="Disordered" evidence="6">
    <location>
        <begin position="172"/>
        <end position="205"/>
    </location>
</feature>
<keyword evidence="8" id="KW-1185">Reference proteome</keyword>
<dbReference type="InterPro" id="IPR007023">
    <property type="entry name" value="Ribosom_reg"/>
</dbReference>
<dbReference type="Proteomes" id="UP000245383">
    <property type="component" value="Unassembled WGS sequence"/>
</dbReference>
<dbReference type="AlphaFoldDB" id="A0A2T9YZH5"/>
<evidence type="ECO:0000313" key="7">
    <source>
        <dbReference type="EMBL" id="PVU97717.1"/>
    </source>
</evidence>
<evidence type="ECO:0000256" key="6">
    <source>
        <dbReference type="SAM" id="MobiDB-lite"/>
    </source>
</evidence>
<evidence type="ECO:0000256" key="2">
    <source>
        <dbReference type="ARBA" id="ARBA00010077"/>
    </source>
</evidence>
<sequence length="268" mass="30446">MSVDEIIKKQQAESKDIFVSKIYPVALDLGLLAAFDENLLGIQPSKSADLESELLKNTRDATQLLINKIVSLPVENTDEGIMAKLPQPENVIPREKPVPKEKPLTRWEKFAKIKGINKKKKDRMVYDEQSGKVRPAWGYKGINKKEEEQWLIPLPDNPNQDPDIRKTMAEKRNASVAKNSRRQKRNLEEAAQSSKKNTKPGLDARATYKKKLKQSIVFSKTATASLGKFDKKVEGEPKTRKPKRKLESVTRSAKDERDINKAILSKLF</sequence>
<dbReference type="OrthoDB" id="28455at2759"/>
<evidence type="ECO:0000256" key="3">
    <source>
        <dbReference type="ARBA" id="ARBA00022517"/>
    </source>
</evidence>
<comment type="subcellular location">
    <subcellularLocation>
        <location evidence="1 5">Nucleus</location>
    </subcellularLocation>
</comment>
<accession>A0A2T9YZH5</accession>
<proteinExistence type="inferred from homology"/>
<comment type="similarity">
    <text evidence="2 5">Belongs to the RRS1 family.</text>
</comment>
<evidence type="ECO:0000256" key="1">
    <source>
        <dbReference type="ARBA" id="ARBA00004123"/>
    </source>
</evidence>
<dbReference type="Pfam" id="PF04939">
    <property type="entry name" value="RRS1"/>
    <property type="match status" value="1"/>
</dbReference>
<dbReference type="GO" id="GO:0005634">
    <property type="term" value="C:nucleus"/>
    <property type="evidence" value="ECO:0007669"/>
    <property type="project" value="UniProtKB-SubCell"/>
</dbReference>
<protein>
    <recommendedName>
        <fullName evidence="5">Ribosome biogenesis regulatory protein</fullName>
    </recommendedName>
</protein>
<organism evidence="7 8">
    <name type="scientific">Smittium simulii</name>
    <dbReference type="NCBI Taxonomy" id="133385"/>
    <lineage>
        <taxon>Eukaryota</taxon>
        <taxon>Fungi</taxon>
        <taxon>Fungi incertae sedis</taxon>
        <taxon>Zoopagomycota</taxon>
        <taxon>Kickxellomycotina</taxon>
        <taxon>Harpellomycetes</taxon>
        <taxon>Harpellales</taxon>
        <taxon>Legeriomycetaceae</taxon>
        <taxon>Smittium</taxon>
    </lineage>
</organism>
<evidence type="ECO:0000256" key="5">
    <source>
        <dbReference type="RuleBase" id="RU364132"/>
    </source>
</evidence>
<name>A0A2T9YZH5_9FUNG</name>
<feature type="compositionally biased region" description="Basic and acidic residues" evidence="6">
    <location>
        <begin position="228"/>
        <end position="254"/>
    </location>
</feature>